<sequence>MSIAVCVMINLIFLSVCVFVLQNLALRYLVPCVFLCLFAFNLPWFGWSTCAYIYALFDVPSLILVFICLWWFVRFVSIKIMKKHNKYIASDSVFLKVLYYIQSHYFFPSNIQYIWIILGVFIYISFLGYGFIDIYHLEFKIQVFLYFILSLVSYYFCKLVGYGLILSLLGYQLGILGQISIINYIIDPFLWVGCIIALLWRFSGILIKIYCRGMGKNGKKMV</sequence>
<dbReference type="OrthoDB" id="5325646at2"/>
<dbReference type="EMBL" id="JRMQ02000004">
    <property type="protein sequence ID" value="TLE02072.1"/>
    <property type="molecule type" value="Genomic_DNA"/>
</dbReference>
<keyword evidence="1" id="KW-0812">Transmembrane</keyword>
<organism evidence="2 3">
    <name type="scientific">Helicobacter japonicus</name>
    <dbReference type="NCBI Taxonomy" id="425400"/>
    <lineage>
        <taxon>Bacteria</taxon>
        <taxon>Pseudomonadati</taxon>
        <taxon>Campylobacterota</taxon>
        <taxon>Epsilonproteobacteria</taxon>
        <taxon>Campylobacterales</taxon>
        <taxon>Helicobacteraceae</taxon>
        <taxon>Helicobacter</taxon>
    </lineage>
</organism>
<feature type="transmembrane region" description="Helical" evidence="1">
    <location>
        <begin position="12"/>
        <end position="40"/>
    </location>
</feature>
<feature type="transmembrane region" description="Helical" evidence="1">
    <location>
        <begin position="189"/>
        <end position="211"/>
    </location>
</feature>
<feature type="transmembrane region" description="Helical" evidence="1">
    <location>
        <begin position="113"/>
        <end position="132"/>
    </location>
</feature>
<feature type="transmembrane region" description="Helical" evidence="1">
    <location>
        <begin position="52"/>
        <end position="76"/>
    </location>
</feature>
<keyword evidence="3" id="KW-1185">Reference proteome</keyword>
<dbReference type="Proteomes" id="UP000029707">
    <property type="component" value="Unassembled WGS sequence"/>
</dbReference>
<keyword evidence="1" id="KW-0472">Membrane</keyword>
<reference evidence="2 3" key="1">
    <citation type="journal article" date="2014" name="Genome Announc.">
        <title>Draft genome sequences of eight enterohepatic helicobacter species isolated from both laboratory and wild rodents.</title>
        <authorList>
            <person name="Sheh A."/>
            <person name="Shen Z."/>
            <person name="Fox J.G."/>
        </authorList>
    </citation>
    <scope>NUCLEOTIDE SEQUENCE [LARGE SCALE GENOMIC DNA]</scope>
    <source>
        <strain evidence="2 3">MIT 01-6451</strain>
    </source>
</reference>
<evidence type="ECO:0000313" key="2">
    <source>
        <dbReference type="EMBL" id="TLE02072.1"/>
    </source>
</evidence>
<evidence type="ECO:0000256" key="1">
    <source>
        <dbReference type="SAM" id="Phobius"/>
    </source>
</evidence>
<keyword evidence="1" id="KW-1133">Transmembrane helix</keyword>
<protein>
    <submittedName>
        <fullName evidence="2">Uncharacterized protein</fullName>
    </submittedName>
</protein>
<accession>A0A4U8TNG4</accession>
<comment type="caution">
    <text evidence="2">The sequence shown here is derived from an EMBL/GenBank/DDBJ whole genome shotgun (WGS) entry which is preliminary data.</text>
</comment>
<dbReference type="RefSeq" id="WP_034362568.1">
    <property type="nucleotide sequence ID" value="NZ_CAJUDB010000010.1"/>
</dbReference>
<feature type="transmembrane region" description="Helical" evidence="1">
    <location>
        <begin position="144"/>
        <end position="169"/>
    </location>
</feature>
<name>A0A4U8TNG4_9HELI</name>
<evidence type="ECO:0000313" key="3">
    <source>
        <dbReference type="Proteomes" id="UP000029707"/>
    </source>
</evidence>
<proteinExistence type="predicted"/>
<dbReference type="AlphaFoldDB" id="A0A4U8TNG4"/>
<gene>
    <name evidence="2" type="ORF">LS65_004435</name>
</gene>
<feature type="transmembrane region" description="Helical" evidence="1">
    <location>
        <begin position="88"/>
        <end position="107"/>
    </location>
</feature>
<dbReference type="STRING" id="425400.LS65_06715"/>